<accession>A0A6G0YTH6</accession>
<feature type="domain" description="BHLH" evidence="2">
    <location>
        <begin position="403"/>
        <end position="456"/>
    </location>
</feature>
<dbReference type="GO" id="GO:0046983">
    <property type="term" value="F:protein dimerization activity"/>
    <property type="evidence" value="ECO:0007669"/>
    <property type="project" value="InterPro"/>
</dbReference>
<evidence type="ECO:0000259" key="2">
    <source>
        <dbReference type="PROSITE" id="PS50888"/>
    </source>
</evidence>
<dbReference type="OrthoDB" id="6628466at2759"/>
<dbReference type="Proteomes" id="UP000478052">
    <property type="component" value="Unassembled WGS sequence"/>
</dbReference>
<dbReference type="InterPro" id="IPR036638">
    <property type="entry name" value="HLH_DNA-bd_sf"/>
</dbReference>
<gene>
    <name evidence="3" type="ORF">FWK35_00007225</name>
</gene>
<name>A0A6G0YTH6_APHCR</name>
<dbReference type="SUPFAM" id="SSF47459">
    <property type="entry name" value="HLH, helix-loop-helix DNA-binding domain"/>
    <property type="match status" value="1"/>
</dbReference>
<dbReference type="EMBL" id="VUJU01002469">
    <property type="protein sequence ID" value="KAF0761190.1"/>
    <property type="molecule type" value="Genomic_DNA"/>
</dbReference>
<dbReference type="AlphaFoldDB" id="A0A6G0YTH6"/>
<evidence type="ECO:0000256" key="1">
    <source>
        <dbReference type="SAM" id="MobiDB-lite"/>
    </source>
</evidence>
<evidence type="ECO:0000313" key="3">
    <source>
        <dbReference type="EMBL" id="KAF0761190.1"/>
    </source>
</evidence>
<protein>
    <submittedName>
        <fullName evidence="3">BHLH domain-containing protein</fullName>
    </submittedName>
</protein>
<feature type="compositionally biased region" description="Polar residues" evidence="1">
    <location>
        <begin position="370"/>
        <end position="385"/>
    </location>
</feature>
<dbReference type="Gene3D" id="4.10.280.10">
    <property type="entry name" value="Helix-loop-helix DNA-binding domain"/>
    <property type="match status" value="1"/>
</dbReference>
<reference evidence="3 4" key="1">
    <citation type="submission" date="2019-08" db="EMBL/GenBank/DDBJ databases">
        <title>Whole genome of Aphis craccivora.</title>
        <authorList>
            <person name="Voronova N.V."/>
            <person name="Shulinski R.S."/>
            <person name="Bandarenka Y.V."/>
            <person name="Zhorov D.G."/>
            <person name="Warner D."/>
        </authorList>
    </citation>
    <scope>NUCLEOTIDE SEQUENCE [LARGE SCALE GENOMIC DNA]</scope>
    <source>
        <strain evidence="3">180601</strain>
        <tissue evidence="3">Whole Body</tissue>
    </source>
</reference>
<dbReference type="InterPro" id="IPR011598">
    <property type="entry name" value="bHLH_dom"/>
</dbReference>
<keyword evidence="4" id="KW-1185">Reference proteome</keyword>
<organism evidence="3 4">
    <name type="scientific">Aphis craccivora</name>
    <name type="common">Cowpea aphid</name>
    <dbReference type="NCBI Taxonomy" id="307492"/>
    <lineage>
        <taxon>Eukaryota</taxon>
        <taxon>Metazoa</taxon>
        <taxon>Ecdysozoa</taxon>
        <taxon>Arthropoda</taxon>
        <taxon>Hexapoda</taxon>
        <taxon>Insecta</taxon>
        <taxon>Pterygota</taxon>
        <taxon>Neoptera</taxon>
        <taxon>Paraneoptera</taxon>
        <taxon>Hemiptera</taxon>
        <taxon>Sternorrhyncha</taxon>
        <taxon>Aphidomorpha</taxon>
        <taxon>Aphidoidea</taxon>
        <taxon>Aphididae</taxon>
        <taxon>Aphidini</taxon>
        <taxon>Aphis</taxon>
        <taxon>Aphis</taxon>
    </lineage>
</organism>
<evidence type="ECO:0000313" key="4">
    <source>
        <dbReference type="Proteomes" id="UP000478052"/>
    </source>
</evidence>
<proteinExistence type="predicted"/>
<sequence length="486" mass="56279">MSIPIEMLRLNNDSKIQMKLNIQLHRQKLLQCLENSNDSFLKPKIKSVSNNLEKITLNHNVKPKIASSTEFLSSKLEPTKLVYREVQLFLYSSKRLHLTLDIKRMVYLPTGYPTIKVVIAIKGNKNPIKMLRLNNDSKMQMKLNIQRHRQKLLQCLENSNDTFLKPKIKSVSNNLEKFTLNHNDHKVKPKIASSTEFLSSKLEPTKVTNHKTRSYVQKKQFKPVLTTSEKNLEVLKDVDIKKNKTRSNVTLNQLQPNIKVNIQADLTISNIELKSTPIPTIEKKDPTPPEPVIKKLKDELIEELNYSSSSEDDYISVGSHEFSDTNSTSDVHDNDSSNLIPVRVNKHYEHEQPSGNKRSKKDSPYYSCDSDITQFDNNYPATRNKSLIRESLEKPRKNYRNPQNRKIHNAAEREVRRRIAQSFVILRDSCSYLNSNRRIPSKVSILSAATKECKLLQIVEKRLVEEKKLFRKANGILKKRIKEMTK</sequence>
<comment type="caution">
    <text evidence="3">The sequence shown here is derived from an EMBL/GenBank/DDBJ whole genome shotgun (WGS) entry which is preliminary data.</text>
</comment>
<feature type="region of interest" description="Disordered" evidence="1">
    <location>
        <begin position="307"/>
        <end position="385"/>
    </location>
</feature>
<dbReference type="PROSITE" id="PS50888">
    <property type="entry name" value="BHLH"/>
    <property type="match status" value="1"/>
</dbReference>